<dbReference type="GO" id="GO:0003677">
    <property type="term" value="F:DNA binding"/>
    <property type="evidence" value="ECO:0007669"/>
    <property type="project" value="UniProtKB-KW"/>
</dbReference>
<dbReference type="AlphaFoldDB" id="A0A543ITU0"/>
<keyword evidence="3" id="KW-0238">DNA-binding</keyword>
<sequence length="185" mass="21061">MSTRHAFLALLAQGPRHGYRLRVDFEASTGATRPLNIGQVYTTLNRLERDGLVTAGEEDEQGRVVYAITEAGRRELERWFDTPVVPADRPRDELVVKLAMAVTTPGVDVRAVIRRQRTATMRRLQELTMAKREGERTGRHGTAYRLVLDSLIFQTEAEQRWLDHCEALLLAPGPPTQRQTNEEER</sequence>
<dbReference type="Proteomes" id="UP000319213">
    <property type="component" value="Unassembled WGS sequence"/>
</dbReference>
<feature type="domain" description="Transcription regulator PadR N-terminal" evidence="1">
    <location>
        <begin position="8"/>
        <end position="78"/>
    </location>
</feature>
<reference evidence="3 4" key="1">
    <citation type="submission" date="2019-06" db="EMBL/GenBank/DDBJ databases">
        <title>Sequencing the genomes of 1000 actinobacteria strains.</title>
        <authorList>
            <person name="Klenk H.-P."/>
        </authorList>
    </citation>
    <scope>NUCLEOTIDE SEQUENCE [LARGE SCALE GENOMIC DNA]</scope>
    <source>
        <strain evidence="3 4">DSM 43186</strain>
    </source>
</reference>
<dbReference type="SUPFAM" id="SSF46785">
    <property type="entry name" value="Winged helix' DNA-binding domain"/>
    <property type="match status" value="1"/>
</dbReference>
<gene>
    <name evidence="3" type="ORF">FHX40_0650</name>
</gene>
<evidence type="ECO:0000259" key="2">
    <source>
        <dbReference type="Pfam" id="PF10400"/>
    </source>
</evidence>
<evidence type="ECO:0000313" key="4">
    <source>
        <dbReference type="Proteomes" id="UP000319213"/>
    </source>
</evidence>
<dbReference type="RefSeq" id="WP_142258227.1">
    <property type="nucleotide sequence ID" value="NZ_BMPV01000008.1"/>
</dbReference>
<dbReference type="InterPro" id="IPR018309">
    <property type="entry name" value="Tscrpt_reg_PadR_C"/>
</dbReference>
<feature type="domain" description="Transcription regulator PadR C-terminal" evidence="2">
    <location>
        <begin position="91"/>
        <end position="169"/>
    </location>
</feature>
<evidence type="ECO:0000259" key="1">
    <source>
        <dbReference type="Pfam" id="PF03551"/>
    </source>
</evidence>
<name>A0A543ITU0_9ACTN</name>
<comment type="caution">
    <text evidence="3">The sequence shown here is derived from an EMBL/GenBank/DDBJ whole genome shotgun (WGS) entry which is preliminary data.</text>
</comment>
<dbReference type="Pfam" id="PF10400">
    <property type="entry name" value="Vir_act_alpha_C"/>
    <property type="match status" value="1"/>
</dbReference>
<evidence type="ECO:0000313" key="3">
    <source>
        <dbReference type="EMBL" id="TQM73991.1"/>
    </source>
</evidence>
<dbReference type="InterPro" id="IPR005149">
    <property type="entry name" value="Tscrpt_reg_PadR_N"/>
</dbReference>
<organism evidence="3 4">
    <name type="scientific">Thermopolyspora flexuosa</name>
    <dbReference type="NCBI Taxonomy" id="103836"/>
    <lineage>
        <taxon>Bacteria</taxon>
        <taxon>Bacillati</taxon>
        <taxon>Actinomycetota</taxon>
        <taxon>Actinomycetes</taxon>
        <taxon>Streptosporangiales</taxon>
        <taxon>Streptosporangiaceae</taxon>
        <taxon>Thermopolyspora</taxon>
    </lineage>
</organism>
<dbReference type="PANTHER" id="PTHR43252">
    <property type="entry name" value="TRANSCRIPTIONAL REGULATOR YQJI"/>
    <property type="match status" value="1"/>
</dbReference>
<accession>A0A543ITU0</accession>
<proteinExistence type="predicted"/>
<dbReference type="PANTHER" id="PTHR43252:SF2">
    <property type="entry name" value="TRANSCRIPTION REGULATOR, PADR-LIKE FAMILY"/>
    <property type="match status" value="1"/>
</dbReference>
<dbReference type="Gene3D" id="1.10.10.10">
    <property type="entry name" value="Winged helix-like DNA-binding domain superfamily/Winged helix DNA-binding domain"/>
    <property type="match status" value="1"/>
</dbReference>
<dbReference type="InterPro" id="IPR036388">
    <property type="entry name" value="WH-like_DNA-bd_sf"/>
</dbReference>
<dbReference type="OrthoDB" id="3186544at2"/>
<protein>
    <submittedName>
        <fullName evidence="3">DNA-binding PadR family transcriptional regulator</fullName>
    </submittedName>
</protein>
<dbReference type="EMBL" id="VFPQ01000001">
    <property type="protein sequence ID" value="TQM73991.1"/>
    <property type="molecule type" value="Genomic_DNA"/>
</dbReference>
<dbReference type="Pfam" id="PF03551">
    <property type="entry name" value="PadR"/>
    <property type="match status" value="1"/>
</dbReference>
<dbReference type="InterPro" id="IPR036390">
    <property type="entry name" value="WH_DNA-bd_sf"/>
</dbReference>
<keyword evidence="4" id="KW-1185">Reference proteome</keyword>